<dbReference type="OrthoDB" id="6262731at2759"/>
<dbReference type="PANTHER" id="PTHR13088:SF3">
    <property type="entry name" value="FAS APOPTOTIC INHIBITORY MOLECULE 1"/>
    <property type="match status" value="1"/>
</dbReference>
<sequence>MSTDLVAYWSVPFQGILYEIEFEHGTVSGKRSVRVNGKEVIRREWMFKLVGSEKFEIKGVTFEIKIDPATTFAYSYTLEINGLEYEKFTEKYSQLNKTWLVELDDEIYRVVMEKETLDVWANGQKLETQGEFVDDGSELHFVLGKNPAYIKTVSSGKRREGIIHNLIVNDTVIPETLDQNL</sequence>
<evidence type="ECO:0000313" key="1">
    <source>
        <dbReference type="EMBL" id="KAG8236979.1"/>
    </source>
</evidence>
<dbReference type="PANTHER" id="PTHR13088">
    <property type="entry name" value="FAS APOPTOTIC INHIBITORY MOLECULE FAIM"/>
    <property type="match status" value="1"/>
</dbReference>
<name>A0A8K0KKK7_LADFU</name>
<dbReference type="Proteomes" id="UP000792457">
    <property type="component" value="Unassembled WGS sequence"/>
</dbReference>
<gene>
    <name evidence="1" type="ORF">J437_LFUL017339</name>
</gene>
<reference evidence="1" key="1">
    <citation type="submission" date="2013-04" db="EMBL/GenBank/DDBJ databases">
        <authorList>
            <person name="Qu J."/>
            <person name="Murali S.C."/>
            <person name="Bandaranaike D."/>
            <person name="Bellair M."/>
            <person name="Blankenburg K."/>
            <person name="Chao H."/>
            <person name="Dinh H."/>
            <person name="Doddapaneni H."/>
            <person name="Downs B."/>
            <person name="Dugan-Rocha S."/>
            <person name="Elkadiri S."/>
            <person name="Gnanaolivu R.D."/>
            <person name="Hernandez B."/>
            <person name="Javaid M."/>
            <person name="Jayaseelan J.C."/>
            <person name="Lee S."/>
            <person name="Li M."/>
            <person name="Ming W."/>
            <person name="Munidasa M."/>
            <person name="Muniz J."/>
            <person name="Nguyen L."/>
            <person name="Ongeri F."/>
            <person name="Osuji N."/>
            <person name="Pu L.-L."/>
            <person name="Puazo M."/>
            <person name="Qu C."/>
            <person name="Quiroz J."/>
            <person name="Raj R."/>
            <person name="Weissenberger G."/>
            <person name="Xin Y."/>
            <person name="Zou X."/>
            <person name="Han Y."/>
            <person name="Richards S."/>
            <person name="Worley K."/>
            <person name="Muzny D."/>
            <person name="Gibbs R."/>
        </authorList>
    </citation>
    <scope>NUCLEOTIDE SEQUENCE</scope>
    <source>
        <strain evidence="1">Sampled in the wild</strain>
    </source>
</reference>
<evidence type="ECO:0000313" key="2">
    <source>
        <dbReference type="Proteomes" id="UP000792457"/>
    </source>
</evidence>
<comment type="caution">
    <text evidence="1">The sequence shown here is derived from an EMBL/GenBank/DDBJ whole genome shotgun (WGS) entry which is preliminary data.</text>
</comment>
<organism evidence="1 2">
    <name type="scientific">Ladona fulva</name>
    <name type="common">Scarce chaser dragonfly</name>
    <name type="synonym">Libellula fulva</name>
    <dbReference type="NCBI Taxonomy" id="123851"/>
    <lineage>
        <taxon>Eukaryota</taxon>
        <taxon>Metazoa</taxon>
        <taxon>Ecdysozoa</taxon>
        <taxon>Arthropoda</taxon>
        <taxon>Hexapoda</taxon>
        <taxon>Insecta</taxon>
        <taxon>Pterygota</taxon>
        <taxon>Palaeoptera</taxon>
        <taxon>Odonata</taxon>
        <taxon>Epiprocta</taxon>
        <taxon>Anisoptera</taxon>
        <taxon>Libelluloidea</taxon>
        <taxon>Libellulidae</taxon>
        <taxon>Ladona</taxon>
    </lineage>
</organism>
<reference evidence="1" key="2">
    <citation type="submission" date="2017-10" db="EMBL/GenBank/DDBJ databases">
        <title>Ladona fulva Genome sequencing and assembly.</title>
        <authorList>
            <person name="Murali S."/>
            <person name="Richards S."/>
            <person name="Bandaranaike D."/>
            <person name="Bellair M."/>
            <person name="Blankenburg K."/>
            <person name="Chao H."/>
            <person name="Dinh H."/>
            <person name="Doddapaneni H."/>
            <person name="Dugan-Rocha S."/>
            <person name="Elkadiri S."/>
            <person name="Gnanaolivu R."/>
            <person name="Hernandez B."/>
            <person name="Skinner E."/>
            <person name="Javaid M."/>
            <person name="Lee S."/>
            <person name="Li M."/>
            <person name="Ming W."/>
            <person name="Munidasa M."/>
            <person name="Muniz J."/>
            <person name="Nguyen L."/>
            <person name="Hughes D."/>
            <person name="Osuji N."/>
            <person name="Pu L.-L."/>
            <person name="Puazo M."/>
            <person name="Qu C."/>
            <person name="Quiroz J."/>
            <person name="Raj R."/>
            <person name="Weissenberger G."/>
            <person name="Xin Y."/>
            <person name="Zou X."/>
            <person name="Han Y."/>
            <person name="Worley K."/>
            <person name="Muzny D."/>
            <person name="Gibbs R."/>
        </authorList>
    </citation>
    <scope>NUCLEOTIDE SEQUENCE</scope>
    <source>
        <strain evidence="1">Sampled in the wild</strain>
    </source>
</reference>
<dbReference type="GO" id="GO:1902042">
    <property type="term" value="P:negative regulation of extrinsic apoptotic signaling pathway via death domain receptors"/>
    <property type="evidence" value="ECO:0007669"/>
    <property type="project" value="TreeGrafter"/>
</dbReference>
<dbReference type="InterPro" id="IPR010695">
    <property type="entry name" value="FAIM1"/>
</dbReference>
<dbReference type="EMBL" id="KZ309099">
    <property type="protein sequence ID" value="KAG8236979.1"/>
    <property type="molecule type" value="Genomic_DNA"/>
</dbReference>
<dbReference type="Gene3D" id="2.40.128.180">
    <property type="match status" value="2"/>
</dbReference>
<protein>
    <recommendedName>
        <fullName evidence="3">Fas apoptotic inhibitory molecule</fullName>
    </recommendedName>
</protein>
<evidence type="ECO:0008006" key="3">
    <source>
        <dbReference type="Google" id="ProtNLM"/>
    </source>
</evidence>
<dbReference type="Pfam" id="PF06905">
    <property type="entry name" value="FAIM1"/>
    <property type="match status" value="1"/>
</dbReference>
<dbReference type="InterPro" id="IPR038513">
    <property type="entry name" value="FAIM1_dom_sf"/>
</dbReference>
<keyword evidence="2" id="KW-1185">Reference proteome</keyword>
<dbReference type="AlphaFoldDB" id="A0A8K0KKK7"/>
<accession>A0A8K0KKK7</accession>
<proteinExistence type="predicted"/>